<reference evidence="3 4" key="1">
    <citation type="submission" date="2012-05" db="EMBL/GenBank/DDBJ databases">
        <title>Recombination and specialization in a pathogen metapopulation.</title>
        <authorList>
            <person name="Gardiner A."/>
            <person name="Kemen E."/>
            <person name="Schultz-Larsen T."/>
            <person name="MacLean D."/>
            <person name="Van Oosterhout C."/>
            <person name="Jones J.D.G."/>
        </authorList>
    </citation>
    <scope>NUCLEOTIDE SEQUENCE [LARGE SCALE GENOMIC DNA]</scope>
    <source>
        <strain evidence="3 4">Ac Nc2</strain>
    </source>
</reference>
<dbReference type="PROSITE" id="PS00972">
    <property type="entry name" value="USP_1"/>
    <property type="match status" value="1"/>
</dbReference>
<feature type="domain" description="DUSP" evidence="2">
    <location>
        <begin position="11"/>
        <end position="124"/>
    </location>
</feature>
<dbReference type="GO" id="GO:0004843">
    <property type="term" value="F:cysteine-type deubiquitinase activity"/>
    <property type="evidence" value="ECO:0007669"/>
    <property type="project" value="InterPro"/>
</dbReference>
<keyword evidence="4" id="KW-1185">Reference proteome</keyword>
<dbReference type="SMART" id="SM00695">
    <property type="entry name" value="DUSP"/>
    <property type="match status" value="1"/>
</dbReference>
<dbReference type="Pfam" id="PF06337">
    <property type="entry name" value="DUSP"/>
    <property type="match status" value="1"/>
</dbReference>
<dbReference type="SUPFAM" id="SSF54001">
    <property type="entry name" value="Cysteine proteinases"/>
    <property type="match status" value="1"/>
</dbReference>
<gene>
    <name evidence="3" type="ORF">BN9_069040</name>
</gene>
<dbReference type="OrthoDB" id="292964at2759"/>
<evidence type="ECO:0000313" key="3">
    <source>
        <dbReference type="EMBL" id="CCI45994.1"/>
    </source>
</evidence>
<dbReference type="AlphaFoldDB" id="A0A024GGW3"/>
<dbReference type="PROSITE" id="PS50235">
    <property type="entry name" value="USP_3"/>
    <property type="match status" value="1"/>
</dbReference>
<sequence>MSKNACEVAVASPSNRKDFYMEIEAQLQNECLRVGENWYVIDQSWWCRFMSAVQSQENDKRTIDSEPILNEPIVDTKLSCTSRSIVILKPLLVEKVHYQTVSESIWLKLTSRFKYDYCIPRPVIGRGHHGTLPVLRVYPTLFQVFTWTNADTLNHPRALYWEANNPTSTPLILPLYDDTFISNGPDFLNLIWKLFPDVYKAVSADIGEDTHSSIQLCYRSDPNQWWTVLWSPQYKIQATNLTTFIRSLQPRNHLEGIARCHSLLLETRYRSSDEDGSHWRADRFFSDIASNAWRYSLQIGDLIDAQDTQEKWYEARILDIQTSQILVHYRGWTSKWDVWLPCDSPKIGVHHTKVSNWRAFRRGDSIEVGFPQTTRNFPEWKWGKVLRMQEDSVYIELEDGHTCVRPVQDELLCAPGTHKSSNESNWQKPIQNARSLGAVGLQNLGNSCFLNSMLQCLTHAPPLCTYFTTLRAGRLLYQLEINVKNPLGMHGKIATAFAKLLSEMYSGDARVVSPVDLKYVIGQYAPQFAGYAQQDSQEVMNFLLDGLHEDLNRVRQKPQTKMIEGNGQNDVTIAMEAWEQFKRRNDSVIVDHFMGQLRSHVTCSNPICGHESITFDPFMSLSVPIPTSESNEVIAQIFWANGEIPTKYGVNVSKTACVQEMVRALAKLANVSESRLLATELMEDSPRRIRVYDPTQSIKRITRTPVHVYELEDEFQACAFSCQDVTPPTLKEQTTTLPIDSNTSVLKVVVALMHQIPFASPVDGRIADEEDVFGAKQRRIDMEFLNAPLVVTLQRTDSMEQIHHTIWKVVARLISPSSLFGFQHHQELPYQLHCIDLQGTEISDFDTDTLPLLSLHQPFSLVLEWSRHGFHRGYDRISARRVSLHESFRRLSLTEQPEQSPIPVTLMNCIEKFTEREQLGHRDTWYCPKCSQHVRAYKKFDLFSLPNVLIFHLKRFRYAASTSLYLSHQRDKISSLVSFPVDDLNMKECVIDPSQKEFQYELFAVSEHSGGLGGGHYTAVAKVSASGKWYRFNDSFVEETKPENAITSRAYVLFYQRKCDENVTKREAH</sequence>
<dbReference type="STRING" id="65357.A0A024GGW3"/>
<dbReference type="GO" id="GO:0016579">
    <property type="term" value="P:protein deubiquitination"/>
    <property type="evidence" value="ECO:0007669"/>
    <property type="project" value="InterPro"/>
</dbReference>
<dbReference type="InParanoid" id="A0A024GGW3"/>
<dbReference type="PANTHER" id="PTHR21646">
    <property type="entry name" value="UBIQUITIN CARBOXYL-TERMINAL HYDROLASE"/>
    <property type="match status" value="1"/>
</dbReference>
<evidence type="ECO:0000313" key="4">
    <source>
        <dbReference type="Proteomes" id="UP000053237"/>
    </source>
</evidence>
<dbReference type="CDD" id="cd20104">
    <property type="entry name" value="MBT_PHF20L1-like"/>
    <property type="match status" value="1"/>
</dbReference>
<dbReference type="Gene3D" id="3.90.70.10">
    <property type="entry name" value="Cysteine proteinases"/>
    <property type="match status" value="2"/>
</dbReference>
<dbReference type="Gene3D" id="2.30.30.140">
    <property type="match status" value="1"/>
</dbReference>
<dbReference type="InterPro" id="IPR028889">
    <property type="entry name" value="USP"/>
</dbReference>
<dbReference type="EMBL" id="CAIX01000113">
    <property type="protein sequence ID" value="CCI45994.1"/>
    <property type="molecule type" value="Genomic_DNA"/>
</dbReference>
<dbReference type="InterPro" id="IPR016197">
    <property type="entry name" value="Chromo-like_dom_sf"/>
</dbReference>
<dbReference type="Pfam" id="PF00443">
    <property type="entry name" value="UCH"/>
    <property type="match status" value="1"/>
</dbReference>
<dbReference type="SUPFAM" id="SSF54160">
    <property type="entry name" value="Chromo domain-like"/>
    <property type="match status" value="1"/>
</dbReference>
<proteinExistence type="predicted"/>
<dbReference type="InterPro" id="IPR018200">
    <property type="entry name" value="USP_CS"/>
</dbReference>
<organism evidence="3 4">
    <name type="scientific">Albugo candida</name>
    <dbReference type="NCBI Taxonomy" id="65357"/>
    <lineage>
        <taxon>Eukaryota</taxon>
        <taxon>Sar</taxon>
        <taxon>Stramenopiles</taxon>
        <taxon>Oomycota</taxon>
        <taxon>Peronosporomycetes</taxon>
        <taxon>Albuginales</taxon>
        <taxon>Albuginaceae</taxon>
        <taxon>Albugo</taxon>
    </lineage>
</organism>
<dbReference type="CDD" id="cd02674">
    <property type="entry name" value="Peptidase_C19R"/>
    <property type="match status" value="1"/>
</dbReference>
<feature type="domain" description="USP" evidence="1">
    <location>
        <begin position="439"/>
        <end position="1058"/>
    </location>
</feature>
<evidence type="ECO:0000259" key="1">
    <source>
        <dbReference type="PROSITE" id="PS50235"/>
    </source>
</evidence>
<dbReference type="InterPro" id="IPR001394">
    <property type="entry name" value="Peptidase_C19_UCH"/>
</dbReference>
<dbReference type="InterPro" id="IPR050185">
    <property type="entry name" value="Ub_carboxyl-term_hydrolase"/>
</dbReference>
<name>A0A024GGW3_9STRA</name>
<dbReference type="InterPro" id="IPR006615">
    <property type="entry name" value="Pept_C19_DUSP"/>
</dbReference>
<dbReference type="PROSITE" id="PS51283">
    <property type="entry name" value="DUSP"/>
    <property type="match status" value="1"/>
</dbReference>
<dbReference type="InterPro" id="IPR038765">
    <property type="entry name" value="Papain-like_cys_pep_sf"/>
</dbReference>
<evidence type="ECO:0000259" key="2">
    <source>
        <dbReference type="PROSITE" id="PS51283"/>
    </source>
</evidence>
<dbReference type="Proteomes" id="UP000053237">
    <property type="component" value="Unassembled WGS sequence"/>
</dbReference>
<dbReference type="SUPFAM" id="SSF143791">
    <property type="entry name" value="DUSP-like"/>
    <property type="match status" value="1"/>
</dbReference>
<accession>A0A024GGW3</accession>
<dbReference type="PROSITE" id="PS00973">
    <property type="entry name" value="USP_2"/>
    <property type="match status" value="1"/>
</dbReference>
<dbReference type="InterPro" id="IPR035927">
    <property type="entry name" value="DUSP-like_sf"/>
</dbReference>
<dbReference type="PANTHER" id="PTHR21646:SF46">
    <property type="entry name" value="UBIQUITIN CARBOXYL-TERMINAL HYDROLASE"/>
    <property type="match status" value="1"/>
</dbReference>
<protein>
    <submittedName>
        <fullName evidence="3">Uncharacterized protein</fullName>
    </submittedName>
</protein>
<comment type="caution">
    <text evidence="3">The sequence shown here is derived from an EMBL/GenBank/DDBJ whole genome shotgun (WGS) entry which is preliminary data.</text>
</comment>
<dbReference type="Gene3D" id="3.30.2230.10">
    <property type="entry name" value="DUSP-like"/>
    <property type="match status" value="1"/>
</dbReference>